<reference evidence="2 3" key="1">
    <citation type="submission" date="2015-08" db="EMBL/GenBank/DDBJ databases">
        <title>Next Generation Sequencing and Analysis of the Genome of Puccinia sorghi L Schw, the Causal Agent of Maize Common Rust.</title>
        <authorList>
            <person name="Rochi L."/>
            <person name="Burguener G."/>
            <person name="Darino M."/>
            <person name="Turjanski A."/>
            <person name="Kreff E."/>
            <person name="Dieguez M.J."/>
            <person name="Sacco F."/>
        </authorList>
    </citation>
    <scope>NUCLEOTIDE SEQUENCE [LARGE SCALE GENOMIC DNA]</scope>
    <source>
        <strain evidence="2 3">RO10H11247</strain>
    </source>
</reference>
<gene>
    <name evidence="2" type="ORF">VP01_1008g1</name>
</gene>
<keyword evidence="1" id="KW-0812">Transmembrane</keyword>
<sequence length="544" mass="63598">MVAYFKQNQPIFLSSRDQISIFLNNWTQWTTFDLRQLEFLFLLSSNGLKTLMKTINHNNSSTSYINRNHFFINRLVNNKLDFWKPEQASFAPGQPPNFTSHIYIFLIVDRWLLWGKLMYGHCGIIKCEKIEKESFHSFILFPFYFSIFFPISHTKGQETQNLLEETDLTIHFNPWSPWTATSQTPWIRSYTPPLATINAYRLMHYKLWIFLALVCLWLCTHHLIQDLHYFSLFYSFDTTFSVLVVLVCSMLFTRGFLTRFWNQILHIPLLSLNNIFLQLHQPSYILSYPLLHFHKVLGSSYFPLQNSNPLSIHNPPSLETVFNPWLEHLLPHLTSHYSLLITYHHLSPLIICVCSDFCLSECIQIHGIYNKISFKIAKTRASTNLNIHSNQLGCLCSSCSSTFDCGNFQAIFGNSMKHNLTSLLLETEGNLLRLVDLDLDLSKIEFCSMKEISIQAIQDDGEFQELFTVFHGLPKLGSVLHVLQSIPQKGNKDILGNLLYSNNQSDSVLWRIPPPRNYIRTHHRWRRYVEVHVCSRFKIIHHPD</sequence>
<comment type="caution">
    <text evidence="2">The sequence shown here is derived from an EMBL/GenBank/DDBJ whole genome shotgun (WGS) entry which is preliminary data.</text>
</comment>
<evidence type="ECO:0000313" key="2">
    <source>
        <dbReference type="EMBL" id="KNZ64633.1"/>
    </source>
</evidence>
<dbReference type="Proteomes" id="UP000037035">
    <property type="component" value="Unassembled WGS sequence"/>
</dbReference>
<accession>A0A0L6VV41</accession>
<protein>
    <submittedName>
        <fullName evidence="2">Uncharacterized protein</fullName>
    </submittedName>
</protein>
<dbReference type="EMBL" id="LAVV01000099">
    <property type="protein sequence ID" value="KNZ64633.1"/>
    <property type="molecule type" value="Genomic_DNA"/>
</dbReference>
<feature type="transmembrane region" description="Helical" evidence="1">
    <location>
        <begin position="230"/>
        <end position="252"/>
    </location>
</feature>
<proteinExistence type="predicted"/>
<evidence type="ECO:0000313" key="3">
    <source>
        <dbReference type="Proteomes" id="UP000037035"/>
    </source>
</evidence>
<organism evidence="2 3">
    <name type="scientific">Puccinia sorghi</name>
    <dbReference type="NCBI Taxonomy" id="27349"/>
    <lineage>
        <taxon>Eukaryota</taxon>
        <taxon>Fungi</taxon>
        <taxon>Dikarya</taxon>
        <taxon>Basidiomycota</taxon>
        <taxon>Pucciniomycotina</taxon>
        <taxon>Pucciniomycetes</taxon>
        <taxon>Pucciniales</taxon>
        <taxon>Pucciniaceae</taxon>
        <taxon>Puccinia</taxon>
    </lineage>
</organism>
<name>A0A0L6VV41_9BASI</name>
<dbReference type="AlphaFoldDB" id="A0A0L6VV41"/>
<feature type="transmembrane region" description="Helical" evidence="1">
    <location>
        <begin position="207"/>
        <end position="224"/>
    </location>
</feature>
<keyword evidence="1" id="KW-1133">Transmembrane helix</keyword>
<dbReference type="VEuPathDB" id="FungiDB:VP01_1008g1"/>
<keyword evidence="1" id="KW-0472">Membrane</keyword>
<keyword evidence="3" id="KW-1185">Reference proteome</keyword>
<evidence type="ECO:0000256" key="1">
    <source>
        <dbReference type="SAM" id="Phobius"/>
    </source>
</evidence>